<dbReference type="OrthoDB" id="10068564at2759"/>
<gene>
    <name evidence="2" type="ORF">AVEN_147761_1</name>
</gene>
<dbReference type="GO" id="GO:0015074">
    <property type="term" value="P:DNA integration"/>
    <property type="evidence" value="ECO:0007669"/>
    <property type="project" value="InterPro"/>
</dbReference>
<dbReference type="Proteomes" id="UP000499080">
    <property type="component" value="Unassembled WGS sequence"/>
</dbReference>
<evidence type="ECO:0000259" key="1">
    <source>
        <dbReference type="PROSITE" id="PS50994"/>
    </source>
</evidence>
<dbReference type="PANTHER" id="PTHR38681:SF1">
    <property type="entry name" value="RETROVIRUS-RELATED POL POLYPROTEIN FROM TRANSPOSON 412-LIKE PROTEIN"/>
    <property type="match status" value="1"/>
</dbReference>
<feature type="domain" description="Integrase catalytic" evidence="1">
    <location>
        <begin position="1"/>
        <end position="109"/>
    </location>
</feature>
<evidence type="ECO:0000313" key="3">
    <source>
        <dbReference type="Proteomes" id="UP000499080"/>
    </source>
</evidence>
<protein>
    <recommendedName>
        <fullName evidence="1">Integrase catalytic domain-containing protein</fullName>
    </recommendedName>
</protein>
<dbReference type="GO" id="GO:0003676">
    <property type="term" value="F:nucleic acid binding"/>
    <property type="evidence" value="ECO:0007669"/>
    <property type="project" value="InterPro"/>
</dbReference>
<dbReference type="EMBL" id="BGPR01013379">
    <property type="protein sequence ID" value="GBN60382.1"/>
    <property type="molecule type" value="Genomic_DNA"/>
</dbReference>
<dbReference type="InterPro" id="IPR001584">
    <property type="entry name" value="Integrase_cat-core"/>
</dbReference>
<dbReference type="PROSITE" id="PS50994">
    <property type="entry name" value="INTEGRASE"/>
    <property type="match status" value="1"/>
</dbReference>
<keyword evidence="3" id="KW-1185">Reference proteome</keyword>
<reference evidence="2 3" key="1">
    <citation type="journal article" date="2019" name="Sci. Rep.">
        <title>Orb-weaving spider Araneus ventricosus genome elucidates the spidroin gene catalogue.</title>
        <authorList>
            <person name="Kono N."/>
            <person name="Nakamura H."/>
            <person name="Ohtoshi R."/>
            <person name="Moran D.A.P."/>
            <person name="Shinohara A."/>
            <person name="Yoshida Y."/>
            <person name="Fujiwara M."/>
            <person name="Mori M."/>
            <person name="Tomita M."/>
            <person name="Arakawa K."/>
        </authorList>
    </citation>
    <scope>NUCLEOTIDE SEQUENCE [LARGE SCALE GENOMIC DNA]</scope>
</reference>
<name>A0A4Y2QAX8_ARAVE</name>
<dbReference type="PANTHER" id="PTHR38681">
    <property type="entry name" value="RETROVIRUS-RELATED POL POLYPROTEIN FROM TRANSPOSON 412-LIKE PROTEIN-RELATED"/>
    <property type="match status" value="1"/>
</dbReference>
<proteinExistence type="predicted"/>
<dbReference type="InterPro" id="IPR012337">
    <property type="entry name" value="RNaseH-like_sf"/>
</dbReference>
<sequence>MSTLLVYPSPDARLSLTCDASDRALGSVLSQEENGYKAETVAFEFHANWITRLGVPVRITSDQGRQFESRLFREFAPLLGVKVVHTTPYHPQANGSVERLHRQLKSAIRAHATERWTLVLPSILLGIRDICERTAKLFGCGDSDRLTKSLVPPYSGPHLVVSRTSKHFTIQVGSRQQTVSIDRLKPAFQLAEIQPFRVSFSI</sequence>
<dbReference type="InterPro" id="IPR036397">
    <property type="entry name" value="RNaseH_sf"/>
</dbReference>
<dbReference type="AlphaFoldDB" id="A0A4Y2QAX8"/>
<dbReference type="Gene3D" id="3.30.420.10">
    <property type="entry name" value="Ribonuclease H-like superfamily/Ribonuclease H"/>
    <property type="match status" value="1"/>
</dbReference>
<accession>A0A4Y2QAX8</accession>
<organism evidence="2 3">
    <name type="scientific">Araneus ventricosus</name>
    <name type="common">Orbweaver spider</name>
    <name type="synonym">Epeira ventricosa</name>
    <dbReference type="NCBI Taxonomy" id="182803"/>
    <lineage>
        <taxon>Eukaryota</taxon>
        <taxon>Metazoa</taxon>
        <taxon>Ecdysozoa</taxon>
        <taxon>Arthropoda</taxon>
        <taxon>Chelicerata</taxon>
        <taxon>Arachnida</taxon>
        <taxon>Araneae</taxon>
        <taxon>Araneomorphae</taxon>
        <taxon>Entelegynae</taxon>
        <taxon>Araneoidea</taxon>
        <taxon>Araneidae</taxon>
        <taxon>Araneus</taxon>
    </lineage>
</organism>
<comment type="caution">
    <text evidence="2">The sequence shown here is derived from an EMBL/GenBank/DDBJ whole genome shotgun (WGS) entry which is preliminary data.</text>
</comment>
<evidence type="ECO:0000313" key="2">
    <source>
        <dbReference type="EMBL" id="GBN60382.1"/>
    </source>
</evidence>
<dbReference type="SUPFAM" id="SSF53098">
    <property type="entry name" value="Ribonuclease H-like"/>
    <property type="match status" value="1"/>
</dbReference>